<organism evidence="1 2">
    <name type="scientific">Escherichia albertii</name>
    <dbReference type="NCBI Taxonomy" id="208962"/>
    <lineage>
        <taxon>Bacteria</taxon>
        <taxon>Pseudomonadati</taxon>
        <taxon>Pseudomonadota</taxon>
        <taxon>Gammaproteobacteria</taxon>
        <taxon>Enterobacterales</taxon>
        <taxon>Enterobacteriaceae</taxon>
        <taxon>Escherichia</taxon>
    </lineage>
</organism>
<evidence type="ECO:0000313" key="1">
    <source>
        <dbReference type="EMBL" id="TBR51575.1"/>
    </source>
</evidence>
<dbReference type="AlphaFoldDB" id="A0A7Z7YLK1"/>
<comment type="caution">
    <text evidence="1">The sequence shown here is derived from an EMBL/GenBank/DDBJ whole genome shotgun (WGS) entry which is preliminary data.</text>
</comment>
<dbReference type="RefSeq" id="WP_131109479.1">
    <property type="nucleotide sequence ID" value="NZ_SIZV01000017.1"/>
</dbReference>
<gene>
    <name evidence="1" type="ORF">EYS06_14175</name>
</gene>
<protein>
    <submittedName>
        <fullName evidence="1">Uncharacterized protein</fullName>
    </submittedName>
</protein>
<reference evidence="1 2" key="1">
    <citation type="submission" date="2019-02" db="EMBL/GenBank/DDBJ databases">
        <title>Draft genome sequence of Escherichia albertii strain Mex-12/320a, isolated from an infant with diarrhea, harboring virulence genes associated with diarrheagenic strains of enteropathogenic E. coli.</title>
        <authorList>
            <person name="Maldonado-Puga S."/>
            <person name="Meza-Segura M."/>
            <person name="Zaidi M.B."/>
            <person name="Estrada-Garcia T."/>
        </authorList>
    </citation>
    <scope>NUCLEOTIDE SEQUENCE [LARGE SCALE GENOMIC DNA]</scope>
    <source>
        <strain evidence="1 2">Mex-12/320a</strain>
    </source>
</reference>
<proteinExistence type="predicted"/>
<sequence>MNDESKIKYACEMVNKIDCGREQPKIAGLLLSILSKDAYRNNESIHDLIWGEVIKNIDVFELSSQEKFNLIQVYFNNAKSLFKTIPASVLTNGIFLNDFFINNSNMFSWYFPQLLEQYKLCKSKLDKIGIHIDDLEKNKTGIQNQSHYWQFFNQLSLDELTLRKCLMLTILKSNCDISMFIDEEQLKAFNYPENLRDTIQKYGWKK</sequence>
<dbReference type="Proteomes" id="UP000292187">
    <property type="component" value="Unassembled WGS sequence"/>
</dbReference>
<evidence type="ECO:0000313" key="2">
    <source>
        <dbReference type="Proteomes" id="UP000292187"/>
    </source>
</evidence>
<dbReference type="EMBL" id="SIZV01000017">
    <property type="protein sequence ID" value="TBR51575.1"/>
    <property type="molecule type" value="Genomic_DNA"/>
</dbReference>
<name>A0A7Z7YLK1_ESCAL</name>
<accession>A0A7Z7YLK1</accession>